<reference evidence="2" key="3">
    <citation type="submission" date="2025-09" db="UniProtKB">
        <authorList>
            <consortium name="Ensembl"/>
        </authorList>
    </citation>
    <scope>IDENTIFICATION</scope>
</reference>
<dbReference type="Ensembl" id="ENSEAST00005033844.2">
    <property type="protein sequence ID" value="ENSEASP00005031129.1"/>
    <property type="gene ID" value="ENSEASG00005021205.2"/>
</dbReference>
<dbReference type="Proteomes" id="UP000694387">
    <property type="component" value="Chromosome 2"/>
</dbReference>
<evidence type="ECO:0000313" key="2">
    <source>
        <dbReference type="Ensembl" id="ENSEASP00005031129.1"/>
    </source>
</evidence>
<keyword evidence="1" id="KW-1133">Transmembrane helix</keyword>
<reference evidence="2 3" key="1">
    <citation type="journal article" date="2020" name="Nat. Commun.">
        <title>Donkey genomes provide new insights into domestication and selection for coat color.</title>
        <authorList>
            <person name="Wang"/>
            <person name="C."/>
            <person name="Li"/>
            <person name="H."/>
            <person name="Guo"/>
            <person name="Y."/>
            <person name="Huang"/>
            <person name="J."/>
            <person name="Sun"/>
            <person name="Y."/>
            <person name="Min"/>
            <person name="J."/>
            <person name="Wang"/>
            <person name="J."/>
            <person name="Fang"/>
            <person name="X."/>
            <person name="Zhao"/>
            <person name="Z."/>
            <person name="Wang"/>
            <person name="S."/>
            <person name="Zhang"/>
            <person name="Y."/>
            <person name="Liu"/>
            <person name="Q."/>
            <person name="Jiang"/>
            <person name="Q."/>
            <person name="Wang"/>
            <person name="X."/>
            <person name="Guo"/>
            <person name="Y."/>
            <person name="Yang"/>
            <person name="C."/>
            <person name="Wang"/>
            <person name="Y."/>
            <person name="Tian"/>
            <person name="F."/>
            <person name="Zhuang"/>
            <person name="G."/>
            <person name="Fan"/>
            <person name="Y."/>
            <person name="Gao"/>
            <person name="Q."/>
            <person name="Li"/>
            <person name="Y."/>
            <person name="Ju"/>
            <person name="Z."/>
            <person name="Li"/>
            <person name="J."/>
            <person name="Li"/>
            <person name="R."/>
            <person name="Hou"/>
            <person name="M."/>
            <person name="Yang"/>
            <person name="G."/>
            <person name="Liu"/>
            <person name="G."/>
            <person name="Liu"/>
            <person name="W."/>
            <person name="Guo"/>
            <person name="J."/>
            <person name="Pan"/>
            <person name="S."/>
            <person name="Fan"/>
            <person name="G."/>
            <person name="Zhang"/>
            <person name="W."/>
            <person name="Zhang"/>
            <person name="R."/>
            <person name="Yu"/>
            <person name="J."/>
            <person name="Zhang"/>
            <person name="X."/>
            <person name="Yin"/>
            <person name="Q."/>
            <person name="Ji"/>
            <person name="C."/>
            <person name="Jin"/>
            <person name="Y."/>
            <person name="Yue"/>
            <person name="G."/>
            <person name="Liu"/>
            <person name="M."/>
            <person name="Xu"/>
            <person name="J."/>
            <person name="Liu"/>
            <person name="S."/>
            <person name="Jordana"/>
            <person name="J."/>
            <person name="Noce"/>
            <person name="A."/>
            <person name="Amills"/>
            <person name="M."/>
            <person name="Wu"/>
            <person name="D.D."/>
            <person name="Li"/>
            <person name="S."/>
            <person name="Zhou"/>
            <person name="X. and Zhong"/>
            <person name="J."/>
        </authorList>
    </citation>
    <scope>NUCLEOTIDE SEQUENCE [LARGE SCALE GENOMIC DNA]</scope>
</reference>
<reference evidence="2" key="2">
    <citation type="submission" date="2025-08" db="UniProtKB">
        <authorList>
            <consortium name="Ensembl"/>
        </authorList>
    </citation>
    <scope>IDENTIFICATION</scope>
</reference>
<feature type="transmembrane region" description="Helical" evidence="1">
    <location>
        <begin position="126"/>
        <end position="143"/>
    </location>
</feature>
<dbReference type="SMART" id="SM01398">
    <property type="entry name" value="Cornichon"/>
    <property type="match status" value="1"/>
</dbReference>
<sequence>MGPVVAEAAVVAVARGTEWYYPEVPTWPFSSSSGAAPCSSSPVLLMLMFTPVLIFFIPHPCFLLCHVCLCSRGLMMGFNIPFFAHHTCRYVSRPVKSRSALYDLTNIISAGIQAYRQKEGWCKLDFYFLAFFYYLYGVIYVVVSS</sequence>
<accession>A0A8C4PUJ6</accession>
<dbReference type="InterPro" id="IPR003377">
    <property type="entry name" value="Cornichon"/>
</dbReference>
<organism evidence="2 3">
    <name type="scientific">Equus asinus</name>
    <name type="common">Donkey</name>
    <name type="synonym">Equus africanus asinus</name>
    <dbReference type="NCBI Taxonomy" id="9793"/>
    <lineage>
        <taxon>Eukaryota</taxon>
        <taxon>Metazoa</taxon>
        <taxon>Chordata</taxon>
        <taxon>Craniata</taxon>
        <taxon>Vertebrata</taxon>
        <taxon>Euteleostomi</taxon>
        <taxon>Mammalia</taxon>
        <taxon>Eutheria</taxon>
        <taxon>Laurasiatheria</taxon>
        <taxon>Perissodactyla</taxon>
        <taxon>Equidae</taxon>
        <taxon>Equus</taxon>
    </lineage>
</organism>
<feature type="transmembrane region" description="Helical" evidence="1">
    <location>
        <begin position="43"/>
        <end position="69"/>
    </location>
</feature>
<dbReference type="Pfam" id="PF03311">
    <property type="entry name" value="Cornichon"/>
    <property type="match status" value="1"/>
</dbReference>
<evidence type="ECO:0000256" key="1">
    <source>
        <dbReference type="SAM" id="Phobius"/>
    </source>
</evidence>
<proteinExistence type="predicted"/>
<dbReference type="OMA" id="ANWHSSA"/>
<dbReference type="GO" id="GO:0016192">
    <property type="term" value="P:vesicle-mediated transport"/>
    <property type="evidence" value="ECO:0007669"/>
    <property type="project" value="InterPro"/>
</dbReference>
<evidence type="ECO:0000313" key="3">
    <source>
        <dbReference type="Proteomes" id="UP000694387"/>
    </source>
</evidence>
<dbReference type="GeneTree" id="ENSGT00950000186381"/>
<protein>
    <submittedName>
        <fullName evidence="2">Uncharacterized protein</fullName>
    </submittedName>
</protein>
<keyword evidence="3" id="KW-1185">Reference proteome</keyword>
<dbReference type="AlphaFoldDB" id="A0A8C4PUJ6"/>
<name>A0A8C4PUJ6_EQUAS</name>
<keyword evidence="1" id="KW-0472">Membrane</keyword>
<keyword evidence="1" id="KW-0812">Transmembrane</keyword>